<feature type="domain" description="Cyclic nucleotide-binding" evidence="1">
    <location>
        <begin position="33"/>
        <end position="107"/>
    </location>
</feature>
<dbReference type="InterPro" id="IPR014710">
    <property type="entry name" value="RmlC-like_jellyroll"/>
</dbReference>
<dbReference type="CDD" id="cd00038">
    <property type="entry name" value="CAP_ED"/>
    <property type="match status" value="1"/>
</dbReference>
<dbReference type="InterPro" id="IPR000595">
    <property type="entry name" value="cNMP-bd_dom"/>
</dbReference>
<evidence type="ECO:0000313" key="2">
    <source>
        <dbReference type="EMBL" id="MFN0293136.1"/>
    </source>
</evidence>
<comment type="caution">
    <text evidence="2">The sequence shown here is derived from an EMBL/GenBank/DDBJ whole genome shotgun (WGS) entry which is preliminary data.</text>
</comment>
<dbReference type="Proteomes" id="UP001517367">
    <property type="component" value="Unassembled WGS sequence"/>
</dbReference>
<accession>A0ABW9JMJ6</accession>
<reference evidence="2 3" key="1">
    <citation type="submission" date="2024-12" db="EMBL/GenBank/DDBJ databases">
        <authorList>
            <person name="Hu S."/>
        </authorList>
    </citation>
    <scope>NUCLEOTIDE SEQUENCE [LARGE SCALE GENOMIC DNA]</scope>
    <source>
        <strain evidence="2 3">P-25</strain>
    </source>
</reference>
<dbReference type="InterPro" id="IPR018490">
    <property type="entry name" value="cNMP-bd_dom_sf"/>
</dbReference>
<dbReference type="Pfam" id="PF00027">
    <property type="entry name" value="cNMP_binding"/>
    <property type="match status" value="1"/>
</dbReference>
<protein>
    <submittedName>
        <fullName evidence="2">Crp/Fnr family transcriptional regulator</fullName>
    </submittedName>
</protein>
<organism evidence="2 3">
    <name type="scientific">Pedobacter helvus</name>
    <dbReference type="NCBI Taxonomy" id="2563444"/>
    <lineage>
        <taxon>Bacteria</taxon>
        <taxon>Pseudomonadati</taxon>
        <taxon>Bacteroidota</taxon>
        <taxon>Sphingobacteriia</taxon>
        <taxon>Sphingobacteriales</taxon>
        <taxon>Sphingobacteriaceae</taxon>
        <taxon>Pedobacter</taxon>
    </lineage>
</organism>
<proteinExistence type="predicted"/>
<gene>
    <name evidence="2" type="ORF">E5L68_017220</name>
</gene>
<sequence>MKNSHFIHLLKNQFNLSEDGEKMLEPRIKKIFMPKGTPLLRPREICRYIYFLESGFLRLYKENGEQQTTDFGCEGHFCAAVESLLNQSESEEGIICETDVKLYALHYYDLMMLEELSIEFLLLSKNLLSYYLLRLNQEKKVYLKGNATEKFKYVCKHYPGLVAHIKNKDMASYLGITQQSFSRMLKENLTKG</sequence>
<keyword evidence="3" id="KW-1185">Reference proteome</keyword>
<dbReference type="RefSeq" id="WP_171046931.1">
    <property type="nucleotide sequence ID" value="NZ_SRMP02000045.1"/>
</dbReference>
<name>A0ABW9JMJ6_9SPHI</name>
<dbReference type="EMBL" id="SRMP02000045">
    <property type="protein sequence ID" value="MFN0293136.1"/>
    <property type="molecule type" value="Genomic_DNA"/>
</dbReference>
<dbReference type="SUPFAM" id="SSF51206">
    <property type="entry name" value="cAMP-binding domain-like"/>
    <property type="match status" value="1"/>
</dbReference>
<evidence type="ECO:0000259" key="1">
    <source>
        <dbReference type="Pfam" id="PF00027"/>
    </source>
</evidence>
<evidence type="ECO:0000313" key="3">
    <source>
        <dbReference type="Proteomes" id="UP001517367"/>
    </source>
</evidence>
<dbReference type="Gene3D" id="2.60.120.10">
    <property type="entry name" value="Jelly Rolls"/>
    <property type="match status" value="1"/>
</dbReference>